<dbReference type="InterPro" id="IPR006311">
    <property type="entry name" value="TAT_signal"/>
</dbReference>
<proteinExistence type="predicted"/>
<dbReference type="Proteomes" id="UP000655037">
    <property type="component" value="Unassembled WGS sequence"/>
</dbReference>
<dbReference type="AlphaFoldDB" id="A0AAE2R798"/>
<sequence>MISRRAVLAASVALGAVTTVLGRAALAKEERILQITSPRENHQPRVG</sequence>
<geneLocation type="plasmid" evidence="1">
    <name>unnamed1</name>
</geneLocation>
<dbReference type="PROSITE" id="PS51318">
    <property type="entry name" value="TAT"/>
    <property type="match status" value="1"/>
</dbReference>
<dbReference type="RefSeq" id="WP_194415555.1">
    <property type="nucleotide sequence ID" value="NZ_JACXXJ020000001.1"/>
</dbReference>
<dbReference type="EMBL" id="JACXXJ020000001">
    <property type="protein sequence ID" value="MBF2712793.1"/>
    <property type="molecule type" value="Genomic_DNA"/>
</dbReference>
<organism evidence="1 2">
    <name type="scientific">Agrobacterium vitis</name>
    <name type="common">Rhizobium vitis</name>
    <dbReference type="NCBI Taxonomy" id="373"/>
    <lineage>
        <taxon>Bacteria</taxon>
        <taxon>Pseudomonadati</taxon>
        <taxon>Pseudomonadota</taxon>
        <taxon>Alphaproteobacteria</taxon>
        <taxon>Hyphomicrobiales</taxon>
        <taxon>Rhizobiaceae</taxon>
        <taxon>Rhizobium/Agrobacterium group</taxon>
        <taxon>Agrobacterium</taxon>
    </lineage>
</organism>
<name>A0AAE2R798_AGRVI</name>
<reference evidence="1" key="1">
    <citation type="submission" date="2020-11" db="EMBL/GenBank/DDBJ databases">
        <title>Agrobacterium vitis strain K377 genome.</title>
        <authorList>
            <person name="Xi H."/>
        </authorList>
    </citation>
    <scope>NUCLEOTIDE SEQUENCE</scope>
    <source>
        <strain evidence="1">K377</strain>
        <plasmid evidence="1">unnamed1</plasmid>
    </source>
</reference>
<accession>A0AAE2R798</accession>
<evidence type="ECO:0000313" key="2">
    <source>
        <dbReference type="Proteomes" id="UP000655037"/>
    </source>
</evidence>
<gene>
    <name evidence="1" type="ORF">IEI95_000735</name>
</gene>
<keyword evidence="1" id="KW-0614">Plasmid</keyword>
<protein>
    <submittedName>
        <fullName evidence="1">Uncharacterized protein</fullName>
    </submittedName>
</protein>
<evidence type="ECO:0000313" key="1">
    <source>
        <dbReference type="EMBL" id="MBF2712793.1"/>
    </source>
</evidence>
<comment type="caution">
    <text evidence="1">The sequence shown here is derived from an EMBL/GenBank/DDBJ whole genome shotgun (WGS) entry which is preliminary data.</text>
</comment>